<dbReference type="GO" id="GO:0016020">
    <property type="term" value="C:membrane"/>
    <property type="evidence" value="ECO:0007669"/>
    <property type="project" value="UniProtKB-SubCell"/>
</dbReference>
<evidence type="ECO:0000313" key="12">
    <source>
        <dbReference type="Proteomes" id="UP001420932"/>
    </source>
</evidence>
<keyword evidence="6 9" id="KW-0472">Membrane</keyword>
<protein>
    <recommendedName>
        <fullName evidence="10">Amino acid transporter transmembrane domain-containing protein</fullName>
    </recommendedName>
</protein>
<reference evidence="11 12" key="1">
    <citation type="submission" date="2024-01" db="EMBL/GenBank/DDBJ databases">
        <title>Genome assemblies of Stephania.</title>
        <authorList>
            <person name="Yang L."/>
        </authorList>
    </citation>
    <scope>NUCLEOTIDE SEQUENCE [LARGE SCALE GENOMIC DNA]</scope>
    <source>
        <strain evidence="11">YNDBR</strain>
        <tissue evidence="11">Leaf</tissue>
    </source>
</reference>
<dbReference type="InterPro" id="IPR013057">
    <property type="entry name" value="AA_transpt_TM"/>
</dbReference>
<evidence type="ECO:0000259" key="10">
    <source>
        <dbReference type="Pfam" id="PF01490"/>
    </source>
</evidence>
<evidence type="ECO:0000256" key="6">
    <source>
        <dbReference type="ARBA" id="ARBA00023136"/>
    </source>
</evidence>
<dbReference type="Pfam" id="PF01490">
    <property type="entry name" value="Aa_trans"/>
    <property type="match status" value="1"/>
</dbReference>
<dbReference type="PANTHER" id="PTHR48017">
    <property type="entry name" value="OS05G0424000 PROTEIN-RELATED"/>
    <property type="match status" value="1"/>
</dbReference>
<feature type="transmembrane region" description="Helical" evidence="9">
    <location>
        <begin position="500"/>
        <end position="517"/>
    </location>
</feature>
<keyword evidence="3 9" id="KW-0812">Transmembrane</keyword>
<feature type="domain" description="Amino acid transporter transmembrane" evidence="10">
    <location>
        <begin position="159"/>
        <end position="519"/>
    </location>
</feature>
<feature type="transmembrane region" description="Helical" evidence="9">
    <location>
        <begin position="408"/>
        <end position="430"/>
    </location>
</feature>
<gene>
    <name evidence="11" type="ORF">Syun_000527</name>
</gene>
<keyword evidence="5 9" id="KW-1133">Transmembrane helix</keyword>
<feature type="transmembrane region" description="Helical" evidence="9">
    <location>
        <begin position="364"/>
        <end position="388"/>
    </location>
</feature>
<keyword evidence="12" id="KW-1185">Reference proteome</keyword>
<evidence type="ECO:0000256" key="4">
    <source>
        <dbReference type="ARBA" id="ARBA00022970"/>
    </source>
</evidence>
<comment type="caution">
    <text evidence="11">The sequence shown here is derived from an EMBL/GenBank/DDBJ whole genome shotgun (WGS) entry which is preliminary data.</text>
</comment>
<feature type="transmembrane region" description="Helical" evidence="9">
    <location>
        <begin position="255"/>
        <end position="278"/>
    </location>
</feature>
<dbReference type="EMBL" id="JBBNAF010000001">
    <property type="protein sequence ID" value="KAK9168387.1"/>
    <property type="molecule type" value="Genomic_DNA"/>
</dbReference>
<dbReference type="Proteomes" id="UP001420932">
    <property type="component" value="Unassembled WGS sequence"/>
</dbReference>
<comment type="similarity">
    <text evidence="7">Belongs to the amino acid/polyamine transporter 2 family. Amino acid/auxin permease (AAAP) (TC 2.A.18.5) subfamily.</text>
</comment>
<evidence type="ECO:0000313" key="11">
    <source>
        <dbReference type="EMBL" id="KAK9168387.1"/>
    </source>
</evidence>
<feature type="transmembrane region" description="Helical" evidence="9">
    <location>
        <begin position="331"/>
        <end position="352"/>
    </location>
</feature>
<evidence type="ECO:0000256" key="9">
    <source>
        <dbReference type="SAM" id="Phobius"/>
    </source>
</evidence>
<dbReference type="FunFam" id="1.20.1740.10:FF:000047">
    <property type="entry name" value="Amino acid transporter AVT1A"/>
    <property type="match status" value="1"/>
</dbReference>
<evidence type="ECO:0000256" key="5">
    <source>
        <dbReference type="ARBA" id="ARBA00022989"/>
    </source>
</evidence>
<feature type="transmembrane region" description="Helical" evidence="9">
    <location>
        <begin position="176"/>
        <end position="196"/>
    </location>
</feature>
<keyword evidence="4" id="KW-0029">Amino-acid transport</keyword>
<evidence type="ECO:0000256" key="8">
    <source>
        <dbReference type="SAM" id="MobiDB-lite"/>
    </source>
</evidence>
<name>A0AAP0LC28_9MAGN</name>
<feature type="region of interest" description="Disordered" evidence="8">
    <location>
        <begin position="1"/>
        <end position="44"/>
    </location>
</feature>
<dbReference type="GO" id="GO:0006865">
    <property type="term" value="P:amino acid transport"/>
    <property type="evidence" value="ECO:0007669"/>
    <property type="project" value="UniProtKB-KW"/>
</dbReference>
<evidence type="ECO:0000256" key="3">
    <source>
        <dbReference type="ARBA" id="ARBA00022692"/>
    </source>
</evidence>
<feature type="transmembrane region" description="Helical" evidence="9">
    <location>
        <begin position="467"/>
        <end position="493"/>
    </location>
</feature>
<feature type="compositionally biased region" description="Basic and acidic residues" evidence="8">
    <location>
        <begin position="1"/>
        <end position="15"/>
    </location>
</feature>
<dbReference type="AlphaFoldDB" id="A0AAP0LC28"/>
<sequence>MAKDNEELGPDRDIGFETDDEDNEAQISADHNGDGNGGYDSDTASMSTRYSSLYRNSHEPNTLWPQSYRQSMDMLSHMTPTNINFLSSSSLKESFTSSSPSYKRSQRSEYDSSLNKPFIANANIERQQQYSFPTWKSSSTIPSCHELPAMQKCSFGQTLLNVGLLSTPFAIKEGGWISLFILVIFAAIFCYTGILLKRCLDHSPGLHTYPDIGHAAFGLAGRLAIAIVLYIELYACCVEFIILMSDNLSQVFPSLQVHIFGISMNSQCIFAAATTLTVLPTVWLRNLNLLSYLSAGGVVASLLVAFCLLWVGVVNEVGFRANGVVLDLANFPVALGIYSFCYAGHSVFPNIYSSMEQPSHFSAVLVYSFIICTLLYAGVAICGFTMFGDAIQSQYTLNMPQRFMASKIAVWTTILIPLTKYALTMTPVAMSLEEFFPSSQRGCSYTSLSIRTILVLSTFVVGLTIPFFGLIMALIGSFLSMVVALIIPCACYLKIHRGRLSFKQIAVCVFIIAVGMICSCIGRCPECDGAGFVRQSGVTLRANAARKDQTHIVCRRCNGLGKLGQVLFEAVARDTVRDPVECTDKDIDLVMHRDKDMDMFQLERDFTYLYGRVDSQEQIRDIVTSSSTISILALHASQGISNVHFKTT</sequence>
<proteinExistence type="inferred from homology"/>
<comment type="subcellular location">
    <subcellularLocation>
        <location evidence="1">Membrane</location>
        <topology evidence="1">Multi-pass membrane protein</topology>
    </subcellularLocation>
</comment>
<keyword evidence="2" id="KW-0813">Transport</keyword>
<feature type="transmembrane region" description="Helical" evidence="9">
    <location>
        <begin position="217"/>
        <end position="243"/>
    </location>
</feature>
<accession>A0AAP0LC28</accession>
<evidence type="ECO:0000256" key="7">
    <source>
        <dbReference type="ARBA" id="ARBA00049662"/>
    </source>
</evidence>
<evidence type="ECO:0000256" key="1">
    <source>
        <dbReference type="ARBA" id="ARBA00004141"/>
    </source>
</evidence>
<feature type="transmembrane region" description="Helical" evidence="9">
    <location>
        <begin position="290"/>
        <end position="311"/>
    </location>
</feature>
<evidence type="ECO:0000256" key="2">
    <source>
        <dbReference type="ARBA" id="ARBA00022448"/>
    </source>
</evidence>
<organism evidence="11 12">
    <name type="scientific">Stephania yunnanensis</name>
    <dbReference type="NCBI Taxonomy" id="152371"/>
    <lineage>
        <taxon>Eukaryota</taxon>
        <taxon>Viridiplantae</taxon>
        <taxon>Streptophyta</taxon>
        <taxon>Embryophyta</taxon>
        <taxon>Tracheophyta</taxon>
        <taxon>Spermatophyta</taxon>
        <taxon>Magnoliopsida</taxon>
        <taxon>Ranunculales</taxon>
        <taxon>Menispermaceae</taxon>
        <taxon>Menispermoideae</taxon>
        <taxon>Cissampelideae</taxon>
        <taxon>Stephania</taxon>
    </lineage>
</organism>